<evidence type="ECO:0000313" key="1">
    <source>
        <dbReference type="EMBL" id="ESK93859.1"/>
    </source>
</evidence>
<reference evidence="1 2" key="1">
    <citation type="journal article" date="2014" name="BMC Genomics">
        <title>Genome and secretome analysis of the hemibiotrophic fungal pathogen, Moniliophthora roreri, which causes frosty pod rot disease of cacao: mechanisms of the biotrophic and necrotrophic phases.</title>
        <authorList>
            <person name="Meinhardt L.W."/>
            <person name="Costa G.G.L."/>
            <person name="Thomazella D.P.T."/>
            <person name="Teixeira P.J.P.L."/>
            <person name="Carazzolle M.F."/>
            <person name="Schuster S.C."/>
            <person name="Carlson J.E."/>
            <person name="Guiltinan M.J."/>
            <person name="Mieczkowski P."/>
            <person name="Farmer A."/>
            <person name="Ramaraj T."/>
            <person name="Crozier J."/>
            <person name="Davis R.E."/>
            <person name="Shao J."/>
            <person name="Melnick R.L."/>
            <person name="Pereira G.A.G."/>
            <person name="Bailey B.A."/>
        </authorList>
    </citation>
    <scope>NUCLEOTIDE SEQUENCE [LARGE SCALE GENOMIC DNA]</scope>
    <source>
        <strain evidence="1 2">MCA 2997</strain>
    </source>
</reference>
<dbReference type="Proteomes" id="UP000017559">
    <property type="component" value="Unassembled WGS sequence"/>
</dbReference>
<sequence length="84" mass="9461">MSNHWVIYCYAMCDYHMLSSPLNIVAQSSATIKYARHHYLFGRCIFVSSPFDLRTCADSCTIFISGKEEEKGGDDGLESFYSGS</sequence>
<dbReference type="AlphaFoldDB" id="V2YQA8"/>
<dbReference type="KEGG" id="mrr:Moror_13042"/>
<organism evidence="1 2">
    <name type="scientific">Moniliophthora roreri (strain MCA 2997)</name>
    <name type="common">Cocoa frosty pod rot fungus</name>
    <name type="synonym">Crinipellis roreri</name>
    <dbReference type="NCBI Taxonomy" id="1381753"/>
    <lineage>
        <taxon>Eukaryota</taxon>
        <taxon>Fungi</taxon>
        <taxon>Dikarya</taxon>
        <taxon>Basidiomycota</taxon>
        <taxon>Agaricomycotina</taxon>
        <taxon>Agaricomycetes</taxon>
        <taxon>Agaricomycetidae</taxon>
        <taxon>Agaricales</taxon>
        <taxon>Marasmiineae</taxon>
        <taxon>Marasmiaceae</taxon>
        <taxon>Moniliophthora</taxon>
    </lineage>
</organism>
<name>V2YQA8_MONRO</name>
<dbReference type="EMBL" id="AWSO01000173">
    <property type="protein sequence ID" value="ESK93859.1"/>
    <property type="molecule type" value="Genomic_DNA"/>
</dbReference>
<gene>
    <name evidence="1" type="ORF">Moror_13042</name>
</gene>
<accession>V2YQA8</accession>
<dbReference type="HOGENOM" id="CLU_2527995_0_0_1"/>
<keyword evidence="2" id="KW-1185">Reference proteome</keyword>
<proteinExistence type="predicted"/>
<comment type="caution">
    <text evidence="1">The sequence shown here is derived from an EMBL/GenBank/DDBJ whole genome shotgun (WGS) entry which is preliminary data.</text>
</comment>
<protein>
    <submittedName>
        <fullName evidence="1">Uncharacterized protein</fullName>
    </submittedName>
</protein>
<evidence type="ECO:0000313" key="2">
    <source>
        <dbReference type="Proteomes" id="UP000017559"/>
    </source>
</evidence>